<dbReference type="GO" id="GO:0008235">
    <property type="term" value="F:metalloexopeptidase activity"/>
    <property type="evidence" value="ECO:0007669"/>
    <property type="project" value="TreeGrafter"/>
</dbReference>
<accession>A0A0U2W3C7</accession>
<dbReference type="InterPro" id="IPR028090">
    <property type="entry name" value="JAB_dom_prok"/>
</dbReference>
<dbReference type="PANTHER" id="PTHR34858:SF1">
    <property type="entry name" value="CYSO-CYSTEINE PEPTIDASE"/>
    <property type="match status" value="1"/>
</dbReference>
<dbReference type="GO" id="GO:0008270">
    <property type="term" value="F:zinc ion binding"/>
    <property type="evidence" value="ECO:0007669"/>
    <property type="project" value="TreeGrafter"/>
</dbReference>
<dbReference type="KEGG" id="pnp:IJ22_06370"/>
<name>A0A0U2W3C7_9BACL</name>
<evidence type="ECO:0000313" key="2">
    <source>
        <dbReference type="Proteomes" id="UP000061660"/>
    </source>
</evidence>
<dbReference type="InterPro" id="IPR037518">
    <property type="entry name" value="MPN"/>
</dbReference>
<dbReference type="RefSeq" id="WP_062407154.1">
    <property type="nucleotide sequence ID" value="NZ_BJCS01000002.1"/>
</dbReference>
<dbReference type="Proteomes" id="UP000061660">
    <property type="component" value="Chromosome"/>
</dbReference>
<dbReference type="STRING" id="162209.IJ22_06370"/>
<protein>
    <submittedName>
        <fullName evidence="1">Prokaryotic JAB domain-containing protein</fullName>
    </submittedName>
</protein>
<dbReference type="AlphaFoldDB" id="A0A0U2W3C7"/>
<dbReference type="Gene3D" id="3.40.140.10">
    <property type="entry name" value="Cytidine Deaminase, domain 2"/>
    <property type="match status" value="1"/>
</dbReference>
<dbReference type="PATRIC" id="fig|162209.4.peg.676"/>
<reference evidence="2" key="1">
    <citation type="submission" date="2015-12" db="EMBL/GenBank/DDBJ databases">
        <title>Complete genome sequences of two moderately thermophilic Paenibacillus species.</title>
        <authorList>
            <person name="Butler R.III."/>
            <person name="Wang J."/>
            <person name="Stark B.C."/>
            <person name="Pombert J.-F."/>
        </authorList>
    </citation>
    <scope>NUCLEOTIDE SEQUENCE [LARGE SCALE GENOMIC DNA]</scope>
    <source>
        <strain evidence="2">32O-Y</strain>
    </source>
</reference>
<proteinExistence type="predicted"/>
<dbReference type="OrthoDB" id="9802958at2"/>
<dbReference type="PROSITE" id="PS50249">
    <property type="entry name" value="MPN"/>
    <property type="match status" value="1"/>
</dbReference>
<evidence type="ECO:0000313" key="1">
    <source>
        <dbReference type="EMBL" id="ALS21022.1"/>
    </source>
</evidence>
<sequence>MSILKSLCIRREAWTAMLRHCIEQKPQEACGFLFGSNEREMDYFVPVANVHNEPERHFLMDPEEMIRALFAGRHGNQKPAGIVHSHPRTPPVPSAEDIRSSWRGAAWHWIVSLEDPQIPLVKAYQYVQQGDGTWHYTSYPFEILESDCK</sequence>
<dbReference type="SUPFAM" id="SSF102712">
    <property type="entry name" value="JAB1/MPN domain"/>
    <property type="match status" value="1"/>
</dbReference>
<dbReference type="PANTHER" id="PTHR34858">
    <property type="entry name" value="CYSO-CYSTEINE PEPTIDASE"/>
    <property type="match status" value="1"/>
</dbReference>
<gene>
    <name evidence="1" type="ORF">IJ22_06370</name>
</gene>
<dbReference type="InterPro" id="IPR051929">
    <property type="entry name" value="VirAsm_ModProt"/>
</dbReference>
<dbReference type="EMBL" id="CP013652">
    <property type="protein sequence ID" value="ALS21022.1"/>
    <property type="molecule type" value="Genomic_DNA"/>
</dbReference>
<dbReference type="Pfam" id="PF14464">
    <property type="entry name" value="Prok-JAB"/>
    <property type="match status" value="1"/>
</dbReference>
<reference evidence="1 2" key="2">
    <citation type="journal article" date="2016" name="Genome Announc.">
        <title>Complete Genome Sequences of Two Interactive Moderate Thermophiles, Paenibacillus napthalenovorans 32O-Y and Paenibacillus sp. 32O-W.</title>
        <authorList>
            <person name="Butler R.R.III."/>
            <person name="Wang J."/>
            <person name="Stark B.C."/>
            <person name="Pombert J.F."/>
        </authorList>
    </citation>
    <scope>NUCLEOTIDE SEQUENCE [LARGE SCALE GENOMIC DNA]</scope>
    <source>
        <strain evidence="1 2">32O-Y</strain>
    </source>
</reference>
<keyword evidence="2" id="KW-1185">Reference proteome</keyword>
<organism evidence="1 2">
    <name type="scientific">Paenibacillus naphthalenovorans</name>
    <dbReference type="NCBI Taxonomy" id="162209"/>
    <lineage>
        <taxon>Bacteria</taxon>
        <taxon>Bacillati</taxon>
        <taxon>Bacillota</taxon>
        <taxon>Bacilli</taxon>
        <taxon>Bacillales</taxon>
        <taxon>Paenibacillaceae</taxon>
        <taxon>Paenibacillus</taxon>
    </lineage>
</organism>
<dbReference type="CDD" id="cd08070">
    <property type="entry name" value="MPN_like"/>
    <property type="match status" value="1"/>
</dbReference>